<dbReference type="OrthoDB" id="2157689at2"/>
<name>K8ZN15_9ENTE</name>
<keyword evidence="1" id="KW-0378">Hydrolase</keyword>
<protein>
    <submittedName>
        <fullName evidence="1">Putative cell surface hydrolase</fullName>
    </submittedName>
</protein>
<dbReference type="GO" id="GO:0016787">
    <property type="term" value="F:hydrolase activity"/>
    <property type="evidence" value="ECO:0007669"/>
    <property type="project" value="UniProtKB-KW"/>
</dbReference>
<organism evidence="1 2">
    <name type="scientific">Catellicoccus marimammalium M35/04/3</name>
    <dbReference type="NCBI Taxonomy" id="1234409"/>
    <lineage>
        <taxon>Bacteria</taxon>
        <taxon>Bacillati</taxon>
        <taxon>Bacillota</taxon>
        <taxon>Bacilli</taxon>
        <taxon>Lactobacillales</taxon>
        <taxon>Enterococcaceae</taxon>
        <taxon>Catellicoccus</taxon>
    </lineage>
</organism>
<comment type="caution">
    <text evidence="1">The sequence shown here is derived from an EMBL/GenBank/DDBJ whole genome shotgun (WGS) entry which is preliminary data.</text>
</comment>
<accession>K8ZN15</accession>
<dbReference type="AlphaFoldDB" id="K8ZN15"/>
<proteinExistence type="predicted"/>
<gene>
    <name evidence="1" type="ORF">C683_0202</name>
</gene>
<dbReference type="Gene3D" id="3.40.50.1820">
    <property type="entry name" value="alpha/beta hydrolase"/>
    <property type="match status" value="1"/>
</dbReference>
<reference evidence="1 2" key="1">
    <citation type="journal article" date="2013" name="Genome Announc.">
        <title>Draft Genome Sequence of Catellicoccus marimammalium, a Novel Species Commonly Found in Gull Feces.</title>
        <authorList>
            <person name="Weigand M.R."/>
            <person name="Ryu H."/>
            <person name="Bozcek L."/>
            <person name="Konstantinidis K.T."/>
            <person name="Santo Domingo J.W."/>
        </authorList>
    </citation>
    <scope>NUCLEOTIDE SEQUENCE [LARGE SCALE GENOMIC DNA]</scope>
    <source>
        <strain evidence="1 2">M35/04/3</strain>
    </source>
</reference>
<evidence type="ECO:0000313" key="1">
    <source>
        <dbReference type="EMBL" id="EKU27943.1"/>
    </source>
</evidence>
<dbReference type="SUPFAM" id="SSF53474">
    <property type="entry name" value="alpha/beta-Hydrolases"/>
    <property type="match status" value="1"/>
</dbReference>
<dbReference type="InterPro" id="IPR010315">
    <property type="entry name" value="DUF915_hydro-like"/>
</dbReference>
<dbReference type="Proteomes" id="UP000016057">
    <property type="component" value="Unassembled WGS sequence"/>
</dbReference>
<sequence>MKKKRGILLIVVILLLGGMLFFLGKGKNKKAEPIPNKKSGVTTVMIHGTPSDEHVFDRLTKELEEKGGTKEPLLIVSRDGEIQLDGEWKPAKHPLVQVRFSYNDAPDALQAEWLSRVFSWLQEHRVNAIDYIAHSQGGVALAFYLAQQQYKQENPIQLQKVVTLGSPYNELGKQVDKNDRLIASPTLKTIEKGFSEHKVQCGPWLNIAGEINATDDGIVPIESVKSLESVLNKEGIKNQFLLLSDLGHSDLPVDSLVFEEINKFLVWPEKKVEK</sequence>
<evidence type="ECO:0000313" key="2">
    <source>
        <dbReference type="Proteomes" id="UP000016057"/>
    </source>
</evidence>
<dbReference type="RefSeq" id="WP_009488438.1">
    <property type="nucleotide sequence ID" value="NZ_AMYT01000007.1"/>
</dbReference>
<dbReference type="EMBL" id="AMYT01000007">
    <property type="protein sequence ID" value="EKU27943.1"/>
    <property type="molecule type" value="Genomic_DNA"/>
</dbReference>
<dbReference type="STRING" id="1234409.C683_0202"/>
<keyword evidence="2" id="KW-1185">Reference proteome</keyword>
<dbReference type="PATRIC" id="fig|1234409.3.peg.174"/>
<dbReference type="Pfam" id="PF06028">
    <property type="entry name" value="DUF915"/>
    <property type="match status" value="1"/>
</dbReference>
<dbReference type="eggNOG" id="COG4814">
    <property type="taxonomic scope" value="Bacteria"/>
</dbReference>
<dbReference type="InterPro" id="IPR029058">
    <property type="entry name" value="AB_hydrolase_fold"/>
</dbReference>